<dbReference type="CDD" id="cd00054">
    <property type="entry name" value="EGF_CA"/>
    <property type="match status" value="1"/>
</dbReference>
<evidence type="ECO:0000256" key="1">
    <source>
        <dbReference type="ARBA" id="ARBA00022729"/>
    </source>
</evidence>
<evidence type="ECO:0000313" key="8">
    <source>
        <dbReference type="Proteomes" id="UP000694545"/>
    </source>
</evidence>
<dbReference type="PROSITE" id="PS01186">
    <property type="entry name" value="EGF_2"/>
    <property type="match status" value="1"/>
</dbReference>
<dbReference type="PANTHER" id="PTHR14002">
    <property type="entry name" value="ENDOGLIN/TGF-BETA RECEPTOR TYPE III"/>
    <property type="match status" value="1"/>
</dbReference>
<dbReference type="InterPro" id="IPR000742">
    <property type="entry name" value="EGF"/>
</dbReference>
<keyword evidence="8" id="KW-1185">Reference proteome</keyword>
<keyword evidence="1" id="KW-0732">Signal</keyword>
<keyword evidence="2 3" id="KW-1015">Disulfide bond</keyword>
<dbReference type="Proteomes" id="UP000694545">
    <property type="component" value="Unplaced"/>
</dbReference>
<dbReference type="PANTHER" id="PTHR14002:SF53">
    <property type="entry name" value="UROMODULIN"/>
    <property type="match status" value="1"/>
</dbReference>
<feature type="transmembrane region" description="Helical" evidence="4">
    <location>
        <begin position="419"/>
        <end position="440"/>
    </location>
</feature>
<feature type="domain" description="EGF-like" evidence="5">
    <location>
        <begin position="43"/>
        <end position="79"/>
    </location>
</feature>
<dbReference type="Gene3D" id="2.10.25.10">
    <property type="entry name" value="Laminin"/>
    <property type="match status" value="1"/>
</dbReference>
<keyword evidence="4" id="KW-0472">Membrane</keyword>
<evidence type="ECO:0000259" key="6">
    <source>
        <dbReference type="PROSITE" id="PS51034"/>
    </source>
</evidence>
<dbReference type="Ensembl" id="ENSVKKT00000007173.1">
    <property type="protein sequence ID" value="ENSVKKP00000006990.1"/>
    <property type="gene ID" value="ENSVKKG00000005049.1"/>
</dbReference>
<dbReference type="PROSITE" id="PS00022">
    <property type="entry name" value="EGF_1"/>
    <property type="match status" value="1"/>
</dbReference>
<dbReference type="AlphaFoldDB" id="A0A8D2IZD2"/>
<keyword evidence="4" id="KW-0812">Transmembrane</keyword>
<sequence>GATTIRALLLRTPILPASRPCGQLIPFAAGHPVELRSPRPQRNLGPCFPSPCFHHGECNEADGLPVCTCKPGFTGPFCKEMVVKLQCEEEYMNMMVRKEVFDALKIPLASVHLKSRACKVSEQQADGASFWGAKLTGENHTACGSVIKVNSSHVSYANAIESDREHQGVITRSVLLRVHFSCIYAYKQVVGLLHPVKAVDTIVQFAVKEGDFSVTMVLYESASYEQPFLQQPVALFMTDTLYVLLQLEGQEQAKYFFLSVEDCWGTPTADPNHSIKHPLILKGCPHDKTLAFLSDIGTSTEAKFSFQMFQFENFTEVFLHCQVRLCIPDTLEPCAKQCPSKQRNKRAMADDYRKIVSYGPIQFLVPSPLETQNAKQTESPWSTYASPWVAWAPLGGRSPSLSPMPHVLLILSLFPGLQIWIPGAVVSAAVAAAIVLVAVAKALKK</sequence>
<name>A0A8D2IZD2_VARKO</name>
<feature type="domain" description="ZP" evidence="6">
    <location>
        <begin position="86"/>
        <end position="341"/>
    </location>
</feature>
<dbReference type="Pfam" id="PF00008">
    <property type="entry name" value="EGF"/>
    <property type="match status" value="1"/>
</dbReference>
<comment type="caution">
    <text evidence="3">Lacks conserved residue(s) required for the propagation of feature annotation.</text>
</comment>
<feature type="disulfide bond" evidence="3">
    <location>
        <begin position="69"/>
        <end position="78"/>
    </location>
</feature>
<evidence type="ECO:0000256" key="4">
    <source>
        <dbReference type="SAM" id="Phobius"/>
    </source>
</evidence>
<keyword evidence="4" id="KW-1133">Transmembrane helix</keyword>
<dbReference type="PROSITE" id="PS50026">
    <property type="entry name" value="EGF_3"/>
    <property type="match status" value="1"/>
</dbReference>
<dbReference type="Gene3D" id="2.60.40.3210">
    <property type="entry name" value="Zona pellucida, ZP-N domain"/>
    <property type="match status" value="1"/>
</dbReference>
<keyword evidence="3" id="KW-0245">EGF-like domain</keyword>
<dbReference type="InterPro" id="IPR055355">
    <property type="entry name" value="ZP-C"/>
</dbReference>
<dbReference type="Pfam" id="PF00100">
    <property type="entry name" value="Zona_pellucida"/>
    <property type="match status" value="1"/>
</dbReference>
<dbReference type="SMART" id="SM00241">
    <property type="entry name" value="ZP"/>
    <property type="match status" value="1"/>
</dbReference>
<dbReference type="PROSITE" id="PS51034">
    <property type="entry name" value="ZP_2"/>
    <property type="match status" value="1"/>
</dbReference>
<dbReference type="InterPro" id="IPR001507">
    <property type="entry name" value="ZP_dom"/>
</dbReference>
<accession>A0A8D2IZD2</accession>
<reference evidence="7" key="1">
    <citation type="submission" date="2025-08" db="UniProtKB">
        <authorList>
            <consortium name="Ensembl"/>
        </authorList>
    </citation>
    <scope>IDENTIFICATION</scope>
</reference>
<evidence type="ECO:0000256" key="3">
    <source>
        <dbReference type="PROSITE-ProRule" id="PRU00076"/>
    </source>
</evidence>
<proteinExistence type="predicted"/>
<dbReference type="InterPro" id="IPR042235">
    <property type="entry name" value="ZP-C_dom"/>
</dbReference>
<dbReference type="SUPFAM" id="SSF57196">
    <property type="entry name" value="EGF/Laminin"/>
    <property type="match status" value="1"/>
</dbReference>
<dbReference type="Pfam" id="PF23344">
    <property type="entry name" value="ZP-N"/>
    <property type="match status" value="1"/>
</dbReference>
<protein>
    <recommendedName>
        <fullName evidence="9">Uromodulin</fullName>
    </recommendedName>
</protein>
<dbReference type="OMA" id="CIYAYKR"/>
<dbReference type="InterPro" id="IPR055356">
    <property type="entry name" value="ZP-N"/>
</dbReference>
<dbReference type="Gene3D" id="2.60.40.4100">
    <property type="entry name" value="Zona pellucida, ZP-C domain"/>
    <property type="match status" value="1"/>
</dbReference>
<evidence type="ECO:0008006" key="9">
    <source>
        <dbReference type="Google" id="ProtNLM"/>
    </source>
</evidence>
<evidence type="ECO:0000313" key="7">
    <source>
        <dbReference type="Ensembl" id="ENSVKKP00000006990.1"/>
    </source>
</evidence>
<evidence type="ECO:0000259" key="5">
    <source>
        <dbReference type="PROSITE" id="PS50026"/>
    </source>
</evidence>
<evidence type="ECO:0000256" key="2">
    <source>
        <dbReference type="ARBA" id="ARBA00023157"/>
    </source>
</evidence>
<organism evidence="7 8">
    <name type="scientific">Varanus komodoensis</name>
    <name type="common">Komodo dragon</name>
    <dbReference type="NCBI Taxonomy" id="61221"/>
    <lineage>
        <taxon>Eukaryota</taxon>
        <taxon>Metazoa</taxon>
        <taxon>Chordata</taxon>
        <taxon>Craniata</taxon>
        <taxon>Vertebrata</taxon>
        <taxon>Euteleostomi</taxon>
        <taxon>Lepidosauria</taxon>
        <taxon>Squamata</taxon>
        <taxon>Bifurcata</taxon>
        <taxon>Unidentata</taxon>
        <taxon>Episquamata</taxon>
        <taxon>Toxicofera</taxon>
        <taxon>Anguimorpha</taxon>
        <taxon>Paleoanguimorpha</taxon>
        <taxon>Varanoidea</taxon>
        <taxon>Varanidae</taxon>
        <taxon>Varanus</taxon>
    </lineage>
</organism>
<reference evidence="7" key="2">
    <citation type="submission" date="2025-09" db="UniProtKB">
        <authorList>
            <consortium name="Ensembl"/>
        </authorList>
    </citation>
    <scope>IDENTIFICATION</scope>
</reference>
<dbReference type="SMART" id="SM00181">
    <property type="entry name" value="EGF"/>
    <property type="match status" value="1"/>
</dbReference>